<evidence type="ECO:0000313" key="1">
    <source>
        <dbReference type="EnsemblPlants" id="AVESA.00010b.r2.1AG0008120.1.CDS"/>
    </source>
</evidence>
<dbReference type="EnsemblPlants" id="AVESA.00010b.r2.1AG0008120.1">
    <property type="protein sequence ID" value="AVESA.00010b.r2.1AG0008120.1.CDS"/>
    <property type="gene ID" value="AVESA.00010b.r2.1AG0008120"/>
</dbReference>
<reference evidence="1" key="2">
    <citation type="submission" date="2025-09" db="UniProtKB">
        <authorList>
            <consortium name="EnsemblPlants"/>
        </authorList>
    </citation>
    <scope>IDENTIFICATION</scope>
</reference>
<dbReference type="Proteomes" id="UP001732700">
    <property type="component" value="Chromosome 1A"/>
</dbReference>
<reference evidence="1" key="1">
    <citation type="submission" date="2021-05" db="EMBL/GenBank/DDBJ databases">
        <authorList>
            <person name="Scholz U."/>
            <person name="Mascher M."/>
            <person name="Fiebig A."/>
        </authorList>
    </citation>
    <scope>NUCLEOTIDE SEQUENCE [LARGE SCALE GENOMIC DNA]</scope>
</reference>
<evidence type="ECO:0000313" key="2">
    <source>
        <dbReference type="Proteomes" id="UP001732700"/>
    </source>
</evidence>
<name>A0ACD5T832_AVESA</name>
<keyword evidence="2" id="KW-1185">Reference proteome</keyword>
<protein>
    <submittedName>
        <fullName evidence="1">Uncharacterized protein</fullName>
    </submittedName>
</protein>
<accession>A0ACD5T832</accession>
<proteinExistence type="predicted"/>
<sequence>MANSGSSAAQASDSAAQLYPEINPLDSDPQTPIMQRQPMPRATPSPMSSDPLFPNATNTLNSFIPPPPPSVPSPAGHHFPPSILGVSIQNYVKYTVDSSGKNFTRWRKFILFLLQLYKARDHVENAAAYASADADWRQIDGHIVLWFYATVSKALQDLILDPDSTAFVAWERLHTFFYDNREGHAMHLNMELRDTRRGDLPVDEYCRRLKYIADQLDEVGAPISDRALTMQMIDGLGSKFKMQTAIFHNMVPLPTFAQAHSRLQLAERSMDREARTSDTQALVAHGGDRGAPRPDSTDRGRNSYQGSNAGRGQVHGRGTFQHLGGISPNYRGKNPIPGYQHPGSGRTNQQQGANTGSTSRGRGGSNDSSSWRGGGSTNQQPWLGYFAPMSAPFPPPRAPWLPPNSASVLGPRPGTHAQAYPAMYSMPSPAPSTPVWDHNAMIAQAPSYGSAFPPHGGDWIMDSGASSHVTGNQGVNVVTGKWIFRHKLNSDGSLARYKARWVVRGFTQQAGVDYGDTFSPVVKPATIRVVLSIATSLDWPIHQMDVKNAFLHGELAETVYCKQPSGFVDSSLPQHVCRLNKSLYGLKQVPRTWFLRFTNFLHTIGFTTSKCDTSLFILHHASDVAYLLLYVDDIILTANTSSLLHKIIAALSHEFSMTDLGDIHHFLGINVTRTPRGLFLSQQQYALEVLDRANMLNCHPISTPVDTKSKMSANDGKICTDPTLYRSLAGALQYLTLTRPDLSYAVQQVCLFMHDPRDTHFQLIKRILRYVRGTSHYGLQLHRRSSHELVAYSDADWAGCPDTRKSTSGFGVFLGDNLVSWASKRQNTVSRSSAEAEYHAVANVVAESCWLRQLLQELHQPVTRSTVVYCDNVSAMYLSSNPVQHQRTKHVEIDLHFVRDQVALGEARVLHVPTSSQYADIFTKGLPTSIFEDFRSSLNVLPSPVQTAGGC</sequence>
<organism evidence="1 2">
    <name type="scientific">Avena sativa</name>
    <name type="common">Oat</name>
    <dbReference type="NCBI Taxonomy" id="4498"/>
    <lineage>
        <taxon>Eukaryota</taxon>
        <taxon>Viridiplantae</taxon>
        <taxon>Streptophyta</taxon>
        <taxon>Embryophyta</taxon>
        <taxon>Tracheophyta</taxon>
        <taxon>Spermatophyta</taxon>
        <taxon>Magnoliopsida</taxon>
        <taxon>Liliopsida</taxon>
        <taxon>Poales</taxon>
        <taxon>Poaceae</taxon>
        <taxon>BOP clade</taxon>
        <taxon>Pooideae</taxon>
        <taxon>Poodae</taxon>
        <taxon>Poeae</taxon>
        <taxon>Poeae Chloroplast Group 1 (Aveneae type)</taxon>
        <taxon>Aveninae</taxon>
        <taxon>Avena</taxon>
    </lineage>
</organism>